<dbReference type="CDD" id="cd16936">
    <property type="entry name" value="HATPase_RsbW-like"/>
    <property type="match status" value="1"/>
</dbReference>
<evidence type="ECO:0000256" key="1">
    <source>
        <dbReference type="ARBA" id="ARBA00022527"/>
    </source>
</evidence>
<evidence type="ECO:0000259" key="2">
    <source>
        <dbReference type="Pfam" id="PF13581"/>
    </source>
</evidence>
<protein>
    <recommendedName>
        <fullName evidence="2">Histidine kinase/HSP90-like ATPase domain-containing protein</fullName>
    </recommendedName>
</protein>
<proteinExistence type="predicted"/>
<dbReference type="InterPro" id="IPR050267">
    <property type="entry name" value="Anti-sigma-factor_SerPK"/>
</dbReference>
<organism evidence="3 4">
    <name type="scientific">Streptosporangium pseudovulgare</name>
    <dbReference type="NCBI Taxonomy" id="35765"/>
    <lineage>
        <taxon>Bacteria</taxon>
        <taxon>Bacillati</taxon>
        <taxon>Actinomycetota</taxon>
        <taxon>Actinomycetes</taxon>
        <taxon>Streptosporangiales</taxon>
        <taxon>Streptosporangiaceae</taxon>
        <taxon>Streptosporangium</taxon>
    </lineage>
</organism>
<dbReference type="PANTHER" id="PTHR35526:SF3">
    <property type="entry name" value="ANTI-SIGMA-F FACTOR RSBW"/>
    <property type="match status" value="1"/>
</dbReference>
<comment type="caution">
    <text evidence="3">The sequence shown here is derived from an EMBL/GenBank/DDBJ whole genome shotgun (WGS) entry which is preliminary data.</text>
</comment>
<accession>A0ABQ2R4G6</accession>
<name>A0ABQ2R4G6_9ACTN</name>
<sequence>MQAAALLASPTWLSGERLDSYFYETSPSSGVASSQCADHLGGGQMDVSSEYDGGEWVLRLAGSPDQVVRARRLVSVTLGRDHPLHDDCVLLTSEIATNAIVHSRSGNGGAFTVTVACSASGVRVTVQDEGSSTAPCVCRAPADATGGRGLPLVEALAHRWGLVRDAGSNRVWFELVLEPAAVPGPRLAGVR</sequence>
<evidence type="ECO:0000313" key="4">
    <source>
        <dbReference type="Proteomes" id="UP000611554"/>
    </source>
</evidence>
<keyword evidence="1" id="KW-0723">Serine/threonine-protein kinase</keyword>
<dbReference type="Proteomes" id="UP000611554">
    <property type="component" value="Unassembled WGS sequence"/>
</dbReference>
<dbReference type="Gene3D" id="3.30.565.10">
    <property type="entry name" value="Histidine kinase-like ATPase, C-terminal domain"/>
    <property type="match status" value="1"/>
</dbReference>
<reference evidence="4" key="1">
    <citation type="journal article" date="2019" name="Int. J. Syst. Evol. Microbiol.">
        <title>The Global Catalogue of Microorganisms (GCM) 10K type strain sequencing project: providing services to taxonomists for standard genome sequencing and annotation.</title>
        <authorList>
            <consortium name="The Broad Institute Genomics Platform"/>
            <consortium name="The Broad Institute Genome Sequencing Center for Infectious Disease"/>
            <person name="Wu L."/>
            <person name="Ma J."/>
        </authorList>
    </citation>
    <scope>NUCLEOTIDE SEQUENCE [LARGE SCALE GENOMIC DNA]</scope>
    <source>
        <strain evidence="4">JCM 3115</strain>
    </source>
</reference>
<feature type="domain" description="Histidine kinase/HSP90-like ATPase" evidence="2">
    <location>
        <begin position="63"/>
        <end position="173"/>
    </location>
</feature>
<keyword evidence="4" id="KW-1185">Reference proteome</keyword>
<dbReference type="InterPro" id="IPR003594">
    <property type="entry name" value="HATPase_dom"/>
</dbReference>
<dbReference type="EMBL" id="BMQJ01000011">
    <property type="protein sequence ID" value="GGQ10297.1"/>
    <property type="molecule type" value="Genomic_DNA"/>
</dbReference>
<keyword evidence="1" id="KW-0418">Kinase</keyword>
<dbReference type="Pfam" id="PF13581">
    <property type="entry name" value="HATPase_c_2"/>
    <property type="match status" value="1"/>
</dbReference>
<dbReference type="InterPro" id="IPR036890">
    <property type="entry name" value="HATPase_C_sf"/>
</dbReference>
<evidence type="ECO:0000313" key="3">
    <source>
        <dbReference type="EMBL" id="GGQ10297.1"/>
    </source>
</evidence>
<dbReference type="PANTHER" id="PTHR35526">
    <property type="entry name" value="ANTI-SIGMA-F FACTOR RSBW-RELATED"/>
    <property type="match status" value="1"/>
</dbReference>
<keyword evidence="1" id="KW-0808">Transferase</keyword>
<gene>
    <name evidence="3" type="ORF">GCM10010140_45830</name>
</gene>
<dbReference type="SUPFAM" id="SSF55874">
    <property type="entry name" value="ATPase domain of HSP90 chaperone/DNA topoisomerase II/histidine kinase"/>
    <property type="match status" value="1"/>
</dbReference>